<feature type="transmembrane region" description="Helical" evidence="9">
    <location>
        <begin position="377"/>
        <end position="398"/>
    </location>
</feature>
<dbReference type="Gene3D" id="1.20.81.30">
    <property type="entry name" value="Type II secretion system (T2SS), domain F"/>
    <property type="match status" value="2"/>
</dbReference>
<evidence type="ECO:0000256" key="7">
    <source>
        <dbReference type="ARBA" id="ARBA00023136"/>
    </source>
</evidence>
<dbReference type="STRING" id="1123491.SAMN02745782_02099"/>
<gene>
    <name evidence="11" type="ORF">SAMN02745782_02099</name>
</gene>
<dbReference type="FunFam" id="1.20.81.30:FF:000001">
    <property type="entry name" value="Type II secretion system protein F"/>
    <property type="match status" value="2"/>
</dbReference>
<evidence type="ECO:0000256" key="1">
    <source>
        <dbReference type="ARBA" id="ARBA00004429"/>
    </source>
</evidence>
<dbReference type="InterPro" id="IPR003004">
    <property type="entry name" value="GspF/PilC"/>
</dbReference>
<comment type="similarity">
    <text evidence="2">Belongs to the GSP F family.</text>
</comment>
<keyword evidence="3" id="KW-1003">Cell membrane</keyword>
<evidence type="ECO:0000256" key="6">
    <source>
        <dbReference type="ARBA" id="ARBA00022989"/>
    </source>
</evidence>
<keyword evidence="4" id="KW-0997">Cell inner membrane</keyword>
<evidence type="ECO:0000313" key="12">
    <source>
        <dbReference type="Proteomes" id="UP000190834"/>
    </source>
</evidence>
<dbReference type="InterPro" id="IPR042094">
    <property type="entry name" value="T2SS_GspF_sf"/>
</dbReference>
<evidence type="ECO:0000256" key="3">
    <source>
        <dbReference type="ARBA" id="ARBA00022475"/>
    </source>
</evidence>
<evidence type="ECO:0000256" key="9">
    <source>
        <dbReference type="SAM" id="Phobius"/>
    </source>
</evidence>
<evidence type="ECO:0000256" key="8">
    <source>
        <dbReference type="SAM" id="MobiDB-lite"/>
    </source>
</evidence>
<keyword evidence="12" id="KW-1185">Reference proteome</keyword>
<dbReference type="Pfam" id="PF00482">
    <property type="entry name" value="T2SSF"/>
    <property type="match status" value="2"/>
</dbReference>
<dbReference type="PRINTS" id="PR00812">
    <property type="entry name" value="BCTERIALGSPF"/>
</dbReference>
<dbReference type="PANTHER" id="PTHR30012">
    <property type="entry name" value="GENERAL SECRETION PATHWAY PROTEIN"/>
    <property type="match status" value="1"/>
</dbReference>
<dbReference type="GeneID" id="70584586"/>
<dbReference type="AlphaFoldDB" id="A0A1T4QGF1"/>
<evidence type="ECO:0000256" key="2">
    <source>
        <dbReference type="ARBA" id="ARBA00005745"/>
    </source>
</evidence>
<dbReference type="EMBL" id="FUXB01000010">
    <property type="protein sequence ID" value="SKA02358.1"/>
    <property type="molecule type" value="Genomic_DNA"/>
</dbReference>
<sequence length="406" mass="44939">MPSYQYLGRNADGSKASGSVDAPSEDMAAETLLSQGVIPTSIVAKKSVSAPQMDWKAWFAPAVPLEVLVIFCRQMYSLTKAGVPLLRSMRGLTQNCTNKQLQQALEDVAGELTNGRGLSASMQMHPQVFSPLFVSMINVGENTGRLDQALLQLANYYEQEVETRKRIKTAMRYPTFVISFIGIAMFILNIKVIPQFATMFNRFGVELPLPTRILIGMSNFFVNYWMAIIGAIVGGIFAFRSWLGTPKGREKWDKFRLRMPIVGGIVNRAQLARFSRTFSLMLKSGVPLNQSLALSAEALENKFLESRLLKMKGEIEAGSSVSVTAMNADVFTPLVIQMIAVGEETGRIDELLLEVADFYDREVDYDLKTLTARIEPILLVIVAGMVLILALGIFLPMWGMLDAIKG</sequence>
<keyword evidence="5 9" id="KW-0812">Transmembrane</keyword>
<dbReference type="RefSeq" id="WP_078926484.1">
    <property type="nucleotide sequence ID" value="NZ_FUXB01000010.1"/>
</dbReference>
<feature type="transmembrane region" description="Helical" evidence="9">
    <location>
        <begin position="213"/>
        <end position="239"/>
    </location>
</feature>
<accession>A0A1T4QGF1</accession>
<feature type="domain" description="Type II secretion system protein GspF" evidence="10">
    <location>
        <begin position="274"/>
        <end position="396"/>
    </location>
</feature>
<feature type="transmembrane region" description="Helical" evidence="9">
    <location>
        <begin position="173"/>
        <end position="193"/>
    </location>
</feature>
<evidence type="ECO:0000256" key="4">
    <source>
        <dbReference type="ARBA" id="ARBA00022519"/>
    </source>
</evidence>
<dbReference type="OrthoDB" id="9805682at2"/>
<dbReference type="InterPro" id="IPR018076">
    <property type="entry name" value="T2SS_GspF_dom"/>
</dbReference>
<evidence type="ECO:0000313" key="11">
    <source>
        <dbReference type="EMBL" id="SKA02358.1"/>
    </source>
</evidence>
<protein>
    <submittedName>
        <fullName evidence="11">MSHA biogenesis protein MshG</fullName>
    </submittedName>
</protein>
<dbReference type="GO" id="GO:0005886">
    <property type="term" value="C:plasma membrane"/>
    <property type="evidence" value="ECO:0007669"/>
    <property type="project" value="UniProtKB-SubCell"/>
</dbReference>
<keyword evidence="6 9" id="KW-1133">Transmembrane helix</keyword>
<evidence type="ECO:0000256" key="5">
    <source>
        <dbReference type="ARBA" id="ARBA00022692"/>
    </source>
</evidence>
<feature type="region of interest" description="Disordered" evidence="8">
    <location>
        <begin position="1"/>
        <end position="23"/>
    </location>
</feature>
<keyword evidence="7 9" id="KW-0472">Membrane</keyword>
<comment type="subcellular location">
    <subcellularLocation>
        <location evidence="1">Cell inner membrane</location>
        <topology evidence="1">Multi-pass membrane protein</topology>
    </subcellularLocation>
</comment>
<feature type="domain" description="Type II secretion system protein GspF" evidence="10">
    <location>
        <begin position="71"/>
        <end position="194"/>
    </location>
</feature>
<reference evidence="12" key="1">
    <citation type="submission" date="2017-02" db="EMBL/GenBank/DDBJ databases">
        <authorList>
            <person name="Varghese N."/>
            <person name="Submissions S."/>
        </authorList>
    </citation>
    <scope>NUCLEOTIDE SEQUENCE [LARGE SCALE GENOMIC DNA]</scope>
    <source>
        <strain evidence="12">DSM 19608</strain>
    </source>
</reference>
<dbReference type="Proteomes" id="UP000190834">
    <property type="component" value="Unassembled WGS sequence"/>
</dbReference>
<dbReference type="PANTHER" id="PTHR30012:SF4">
    <property type="entry name" value="MSHA BIOGENESIS PROTEIN MSHG"/>
    <property type="match status" value="1"/>
</dbReference>
<name>A0A1T4QGF1_VIBCI</name>
<evidence type="ECO:0000259" key="10">
    <source>
        <dbReference type="Pfam" id="PF00482"/>
    </source>
</evidence>
<dbReference type="GO" id="GO:0015628">
    <property type="term" value="P:protein secretion by the type II secretion system"/>
    <property type="evidence" value="ECO:0007669"/>
    <property type="project" value="TreeGrafter"/>
</dbReference>
<organism evidence="11 12">
    <name type="scientific">Vibrio cincinnatiensis DSM 19608</name>
    <dbReference type="NCBI Taxonomy" id="1123491"/>
    <lineage>
        <taxon>Bacteria</taxon>
        <taxon>Pseudomonadati</taxon>
        <taxon>Pseudomonadota</taxon>
        <taxon>Gammaproteobacteria</taxon>
        <taxon>Vibrionales</taxon>
        <taxon>Vibrionaceae</taxon>
        <taxon>Vibrio</taxon>
    </lineage>
</organism>
<proteinExistence type="inferred from homology"/>